<dbReference type="Gene3D" id="2.40.50.140">
    <property type="entry name" value="Nucleic acid-binding proteins"/>
    <property type="match status" value="1"/>
</dbReference>
<accession>A0A7R8ZUB2</accession>
<dbReference type="Pfam" id="PF01588">
    <property type="entry name" value="tRNA_bind"/>
    <property type="match status" value="1"/>
</dbReference>
<dbReference type="InterPro" id="IPR033714">
    <property type="entry name" value="tRNA_bind_bactPheRS"/>
</dbReference>
<dbReference type="InterPro" id="IPR002547">
    <property type="entry name" value="tRNA-bd_dom"/>
</dbReference>
<dbReference type="GO" id="GO:0000049">
    <property type="term" value="F:tRNA binding"/>
    <property type="evidence" value="ECO:0007669"/>
    <property type="project" value="UniProtKB-UniRule"/>
</dbReference>
<dbReference type="SUPFAM" id="SSF50249">
    <property type="entry name" value="Nucleic acid-binding proteins"/>
    <property type="match status" value="1"/>
</dbReference>
<sequence length="269" mass="29393">MKISLNWLRDHVETKASAEEICDLLTQTGLEVEGTQELGPKGGLEGFVVGEVLAVEKHPNADRLKLTKVDVGNGVLDIVCGAPNVAEGMKVPVAMIGTKIFDTEGKHFEIKKSKIRGAESFGMLCSERELQIGDDASGILSLDKAWSNGVPLKDLISFEKDTVLEIGLTPNRSDAMSHRGVAKDLYAALKSRGAEVSYKEQESITVPQPSLDKPHVTVEEATEVVRYMGVQIKGVTKEEGTLEDREIEQIMKKLVGDLEKKHQAQLRGM</sequence>
<dbReference type="NCBIfam" id="NF045760">
    <property type="entry name" value="YtpR"/>
    <property type="match status" value="1"/>
</dbReference>
<evidence type="ECO:0000313" key="1">
    <source>
        <dbReference type="EMBL" id="CAD7232104.1"/>
    </source>
</evidence>
<dbReference type="OrthoDB" id="2389074at2759"/>
<dbReference type="AlphaFoldDB" id="A0A7R8ZUB2"/>
<dbReference type="PROSITE" id="PS50886">
    <property type="entry name" value="TRBD"/>
    <property type="match status" value="1"/>
</dbReference>
<protein>
    <submittedName>
        <fullName evidence="1">Uncharacterized protein</fullName>
    </submittedName>
</protein>
<proteinExistence type="predicted"/>
<gene>
    <name evidence="1" type="ORF">CTOB1V02_LOCUS9945</name>
</gene>
<organism evidence="1">
    <name type="scientific">Cyprideis torosa</name>
    <dbReference type="NCBI Taxonomy" id="163714"/>
    <lineage>
        <taxon>Eukaryota</taxon>
        <taxon>Metazoa</taxon>
        <taxon>Ecdysozoa</taxon>
        <taxon>Arthropoda</taxon>
        <taxon>Crustacea</taxon>
        <taxon>Oligostraca</taxon>
        <taxon>Ostracoda</taxon>
        <taxon>Podocopa</taxon>
        <taxon>Podocopida</taxon>
        <taxon>Cytherocopina</taxon>
        <taxon>Cytheroidea</taxon>
        <taxon>Cytherideidae</taxon>
        <taxon>Cyprideis</taxon>
    </lineage>
</organism>
<dbReference type="CDD" id="cd02796">
    <property type="entry name" value="tRNA_bind_bactPheRS"/>
    <property type="match status" value="1"/>
</dbReference>
<dbReference type="EMBL" id="OB664227">
    <property type="protein sequence ID" value="CAD7232104.1"/>
    <property type="molecule type" value="Genomic_DNA"/>
</dbReference>
<name>A0A7R8ZUB2_9CRUS</name>
<dbReference type="FunFam" id="2.40.50.140:FF:000045">
    <property type="entry name" value="Phenylalanine--tRNA ligase beta subunit"/>
    <property type="match status" value="1"/>
</dbReference>
<dbReference type="Gene3D" id="3.30.56.10">
    <property type="match status" value="1"/>
</dbReference>
<reference evidence="1" key="1">
    <citation type="submission" date="2020-11" db="EMBL/GenBank/DDBJ databases">
        <authorList>
            <person name="Tran Van P."/>
        </authorList>
    </citation>
    <scope>NUCLEOTIDE SEQUENCE</scope>
</reference>
<dbReference type="InterPro" id="IPR012340">
    <property type="entry name" value="NA-bd_OB-fold"/>
</dbReference>